<feature type="domain" description="YncI copper-binding" evidence="4">
    <location>
        <begin position="76"/>
        <end position="143"/>
    </location>
</feature>
<keyword evidence="2" id="KW-0472">Membrane</keyword>
<evidence type="ECO:0000256" key="3">
    <source>
        <dbReference type="SAM" id="SignalP"/>
    </source>
</evidence>
<keyword evidence="2" id="KW-1133">Transmembrane helix</keyword>
<dbReference type="Gene3D" id="2.60.40.2230">
    <property type="entry name" value="Uncharacterised protein YcnI-like PF07987, DUF1775"/>
    <property type="match status" value="1"/>
</dbReference>
<proteinExistence type="predicted"/>
<dbReference type="EMBL" id="CP045121">
    <property type="protein sequence ID" value="QIN79302.1"/>
    <property type="molecule type" value="Genomic_DNA"/>
</dbReference>
<evidence type="ECO:0000256" key="2">
    <source>
        <dbReference type="SAM" id="Phobius"/>
    </source>
</evidence>
<name>A0A6G8PYL6_9ACTN</name>
<feature type="signal peptide" evidence="3">
    <location>
        <begin position="1"/>
        <end position="25"/>
    </location>
</feature>
<evidence type="ECO:0000313" key="6">
    <source>
        <dbReference type="Proteomes" id="UP000502706"/>
    </source>
</evidence>
<feature type="region of interest" description="Disordered" evidence="1">
    <location>
        <begin position="149"/>
        <end position="172"/>
    </location>
</feature>
<accession>A0A6G8PYL6</accession>
<organism evidence="5 6">
    <name type="scientific">Rubrobacter marinus</name>
    <dbReference type="NCBI Taxonomy" id="2653852"/>
    <lineage>
        <taxon>Bacteria</taxon>
        <taxon>Bacillati</taxon>
        <taxon>Actinomycetota</taxon>
        <taxon>Rubrobacteria</taxon>
        <taxon>Rubrobacterales</taxon>
        <taxon>Rubrobacteraceae</taxon>
        <taxon>Rubrobacter</taxon>
    </lineage>
</organism>
<keyword evidence="6" id="KW-1185">Reference proteome</keyword>
<dbReference type="RefSeq" id="WP_166396966.1">
    <property type="nucleotide sequence ID" value="NZ_CP045121.1"/>
</dbReference>
<gene>
    <name evidence="5" type="ORF">GBA65_13170</name>
</gene>
<evidence type="ECO:0000259" key="4">
    <source>
        <dbReference type="Pfam" id="PF07987"/>
    </source>
</evidence>
<dbReference type="InterPro" id="IPR012533">
    <property type="entry name" value="YcnI-copper_dom"/>
</dbReference>
<dbReference type="InterPro" id="IPR038507">
    <property type="entry name" value="YcnI-like_sf"/>
</dbReference>
<feature type="chain" id="PRO_5026340630" evidence="3">
    <location>
        <begin position="26"/>
        <end position="201"/>
    </location>
</feature>
<dbReference type="KEGG" id="rmar:GBA65_13170"/>
<sequence length="201" mass="20115">MLRALFRLALLGSLMTLAASGVAWAHVEISPAEVPQGSSQELVVEVPNESDVAYTDLELRVPEGFEVVDASAPEGFEVTADAGTIAWSGGSVPAGEAAQFTFVAQASGEPGDYAFAAIQTYEDGEVAEWTGAADSEDPAPVVAISASGAVSGGADESQHGDPASDTGAMPETGGLPLGAVALGLLGAAAAGALLMSRRRGI</sequence>
<feature type="transmembrane region" description="Helical" evidence="2">
    <location>
        <begin position="174"/>
        <end position="195"/>
    </location>
</feature>
<evidence type="ECO:0000313" key="5">
    <source>
        <dbReference type="EMBL" id="QIN79302.1"/>
    </source>
</evidence>
<keyword evidence="2" id="KW-0812">Transmembrane</keyword>
<evidence type="ECO:0000256" key="1">
    <source>
        <dbReference type="SAM" id="MobiDB-lite"/>
    </source>
</evidence>
<dbReference type="Proteomes" id="UP000502706">
    <property type="component" value="Chromosome"/>
</dbReference>
<reference evidence="5 6" key="1">
    <citation type="submission" date="2019-10" db="EMBL/GenBank/DDBJ databases">
        <title>Rubrobacter sp nov SCSIO 52915 isolated from a deep-sea sediment in the South China Sea.</title>
        <authorList>
            <person name="Chen R.W."/>
        </authorList>
    </citation>
    <scope>NUCLEOTIDE SEQUENCE [LARGE SCALE GENOMIC DNA]</scope>
    <source>
        <strain evidence="5 6">SCSIO 52915</strain>
    </source>
</reference>
<protein>
    <submittedName>
        <fullName evidence="5">DUF1775 domain-containing protein</fullName>
    </submittedName>
</protein>
<keyword evidence="3" id="KW-0732">Signal</keyword>
<dbReference type="AlphaFoldDB" id="A0A6G8PYL6"/>
<dbReference type="Pfam" id="PF07987">
    <property type="entry name" value="DUF1775"/>
    <property type="match status" value="1"/>
</dbReference>